<dbReference type="EMBL" id="FNRJ01000037">
    <property type="protein sequence ID" value="SEB18757.1"/>
    <property type="molecule type" value="Genomic_DNA"/>
</dbReference>
<dbReference type="AlphaFoldDB" id="A0A1H4HA88"/>
<reference evidence="3" key="1">
    <citation type="submission" date="2016-10" db="EMBL/GenBank/DDBJ databases">
        <authorList>
            <person name="Varghese N."/>
            <person name="Submissions S."/>
        </authorList>
    </citation>
    <scope>NUCLEOTIDE SEQUENCE [LARGE SCALE GENOMIC DNA]</scope>
    <source>
        <strain evidence="3">DSM 11526</strain>
    </source>
</reference>
<keyword evidence="3" id="KW-1185">Reference proteome</keyword>
<protein>
    <submittedName>
        <fullName evidence="2">Uncharacterized protein</fullName>
    </submittedName>
</protein>
<evidence type="ECO:0000313" key="2">
    <source>
        <dbReference type="EMBL" id="SEB18757.1"/>
    </source>
</evidence>
<sequence>MRSLRHRPHPGAEHQPSRRAQGRKSPSGYRIGASDGGPGKWAEINRKDTKANRYEKQVTGAPNNIEWHVSDAEMAKKIDEILKNSNNGLPENNQGIIKVIHTPDIVN</sequence>
<evidence type="ECO:0000313" key="3">
    <source>
        <dbReference type="Proteomes" id="UP000242469"/>
    </source>
</evidence>
<proteinExistence type="predicted"/>
<accession>A0A1H4HA88</accession>
<name>A0A1H4HA88_9GAMM</name>
<dbReference type="STRING" id="1122198.SAMN02745729_1374"/>
<gene>
    <name evidence="2" type="ORF">SAMN02745729_1374</name>
</gene>
<feature type="region of interest" description="Disordered" evidence="1">
    <location>
        <begin position="1"/>
        <end position="44"/>
    </location>
</feature>
<organism evidence="2 3">
    <name type="scientific">Marinobacterium iners DSM 11526</name>
    <dbReference type="NCBI Taxonomy" id="1122198"/>
    <lineage>
        <taxon>Bacteria</taxon>
        <taxon>Pseudomonadati</taxon>
        <taxon>Pseudomonadota</taxon>
        <taxon>Gammaproteobacteria</taxon>
        <taxon>Oceanospirillales</taxon>
        <taxon>Oceanospirillaceae</taxon>
        <taxon>Marinobacterium</taxon>
    </lineage>
</organism>
<evidence type="ECO:0000256" key="1">
    <source>
        <dbReference type="SAM" id="MobiDB-lite"/>
    </source>
</evidence>
<dbReference type="Proteomes" id="UP000242469">
    <property type="component" value="Unassembled WGS sequence"/>
</dbReference>